<dbReference type="EMBL" id="BMAW01001209">
    <property type="protein sequence ID" value="GFS73100.1"/>
    <property type="molecule type" value="Genomic_DNA"/>
</dbReference>
<dbReference type="Proteomes" id="UP000887013">
    <property type="component" value="Unassembled WGS sequence"/>
</dbReference>
<gene>
    <name evidence="1" type="primary">pol_1308</name>
    <name evidence="1" type="ORF">NPIL_48151</name>
</gene>
<evidence type="ECO:0000313" key="1">
    <source>
        <dbReference type="EMBL" id="GFS73100.1"/>
    </source>
</evidence>
<accession>A0A8X6MR15</accession>
<dbReference type="InterPro" id="IPR043502">
    <property type="entry name" value="DNA/RNA_pol_sf"/>
</dbReference>
<dbReference type="InterPro" id="IPR043128">
    <property type="entry name" value="Rev_trsase/Diguanyl_cyclase"/>
</dbReference>
<reference evidence="1" key="1">
    <citation type="submission" date="2020-08" db="EMBL/GenBank/DDBJ databases">
        <title>Multicomponent nature underlies the extraordinary mechanical properties of spider dragline silk.</title>
        <authorList>
            <person name="Kono N."/>
            <person name="Nakamura H."/>
            <person name="Mori M."/>
            <person name="Yoshida Y."/>
            <person name="Ohtoshi R."/>
            <person name="Malay A.D."/>
            <person name="Moran D.A.P."/>
            <person name="Tomita M."/>
            <person name="Numata K."/>
            <person name="Arakawa K."/>
        </authorList>
    </citation>
    <scope>NUCLEOTIDE SEQUENCE</scope>
</reference>
<proteinExistence type="predicted"/>
<dbReference type="GO" id="GO:0071897">
    <property type="term" value="P:DNA biosynthetic process"/>
    <property type="evidence" value="ECO:0007669"/>
    <property type="project" value="UniProtKB-ARBA"/>
</dbReference>
<evidence type="ECO:0000313" key="2">
    <source>
        <dbReference type="Proteomes" id="UP000887013"/>
    </source>
</evidence>
<sequence>MRFTLLLPGKLIAGGVVAMFSSPGITSCCLFIRNKNTFMSSLIDSGSDISIILANRKELKLPVLQTFRAANCTQINLSKLLAQGIEPLSDRVKCILEIPQPTTLTQLRHCLGLFNFYRFCISKDADILKSLAKFFEGLKNKKKHPRFNVRNSTEQLERNDDANLSFKASKNAPVNTTLLRHPIPVAELSLWVDESNVAVDDFLKQLSNSQWELIAFYFNPN</sequence>
<organism evidence="1 2">
    <name type="scientific">Nephila pilipes</name>
    <name type="common">Giant wood spider</name>
    <name type="synonym">Nephila maculata</name>
    <dbReference type="NCBI Taxonomy" id="299642"/>
    <lineage>
        <taxon>Eukaryota</taxon>
        <taxon>Metazoa</taxon>
        <taxon>Ecdysozoa</taxon>
        <taxon>Arthropoda</taxon>
        <taxon>Chelicerata</taxon>
        <taxon>Arachnida</taxon>
        <taxon>Araneae</taxon>
        <taxon>Araneomorphae</taxon>
        <taxon>Entelegynae</taxon>
        <taxon>Araneoidea</taxon>
        <taxon>Nephilidae</taxon>
        <taxon>Nephila</taxon>
    </lineage>
</organism>
<keyword evidence="2" id="KW-1185">Reference proteome</keyword>
<dbReference type="SUPFAM" id="SSF56672">
    <property type="entry name" value="DNA/RNA polymerases"/>
    <property type="match status" value="1"/>
</dbReference>
<comment type="caution">
    <text evidence="1">The sequence shown here is derived from an EMBL/GenBank/DDBJ whole genome shotgun (WGS) entry which is preliminary data.</text>
</comment>
<dbReference type="Gene3D" id="3.30.70.270">
    <property type="match status" value="1"/>
</dbReference>
<name>A0A8X6MR15_NEPPI</name>
<dbReference type="AlphaFoldDB" id="A0A8X6MR15"/>
<protein>
    <submittedName>
        <fullName evidence="1">Retrovirus-related Pol polyprotein from transposon 17.6</fullName>
    </submittedName>
</protein>
<dbReference type="PROSITE" id="PS51257">
    <property type="entry name" value="PROKAR_LIPOPROTEIN"/>
    <property type="match status" value="1"/>
</dbReference>
<dbReference type="OrthoDB" id="41323at2759"/>